<feature type="domain" description="C2H2-type" evidence="12">
    <location>
        <begin position="218"/>
        <end position="245"/>
    </location>
</feature>
<evidence type="ECO:0000256" key="5">
    <source>
        <dbReference type="ARBA" id="ARBA00022771"/>
    </source>
</evidence>
<feature type="domain" description="C2H2-type" evidence="12">
    <location>
        <begin position="341"/>
        <end position="368"/>
    </location>
</feature>
<keyword evidence="10" id="KW-0539">Nucleus</keyword>
<sequence length="848" mass="95746">MPKISKRKQQQPSQLNENAGNLPPNGSRRRRSVKTVVADNNGNLIERPDTESRIIKKSLRGSSSKSKTNSSKESKDLTENGNMVEETDTDKRRMKSTSPVDDHEVSKEEDPENPESNEKSTDHPESMDKRMAVVSEEEGGRSELENVDAVVKKEMMDDEISDGVSCDPGSEEEDSNNEDFQSLSPGAGQGWGGGHDSSDMSEEPFQEGCHFEIENGMFKCEFCGVLKDTVTELKTHLRTHTGERPFLCLVCNKSFNAKRTLLYHQFSVHGIEHKSIAARYPDIRKRKLEAGELVDESVIQDLEKKRQKFETENNLNLARDCLDSSLPFLVNGVVVETSKKRVCEICKKVCMKPSDLKRHMMSHTGERPFKCEVCGKQFRAKNSMMYHLKSAHGYMLELSPGLEERYQKLKKQNKVPTMGNGKASNDASHHRTSPGLSSEGGSNPAVYPTTPSTLSTAALPLYHSLQMTNRETPSPYCSDKSFKDPLQEESLGVLKHKDSTFESVNPKIFAPIPSLSVTQLVKPGGITAGYEIQQVSNSGSCDMKVDSETVLVTRLDGTLPYSGQKVCAYRCYLCGKLFNYLSKIQFHLSFHFEREIKTYHCKHCSVSLPFQYQMHKHVRKCHSTLLSNTGLSTSTAESSTPPTDCLSPSSATSLSDHYSVLRFKRKGNGSYCCMICKKSFCLESSLLKHIKMHSSHDFCYCRDCGQGFSDYDICKPTTLDDGRQVFTCPFCSKNFSSYSDINRHMDFHEDIRPYKCKYCEYYARTNSQLKVHMMRHQGIREFCCKVCNYKGVTQSDLNRHMKSQIHMLKSRNECSFCGEGFVTAKNLEKHLDGNCIVKVQQEKGEYLF</sequence>
<proteinExistence type="inferred from homology"/>
<keyword evidence="7" id="KW-0805">Transcription regulation</keyword>
<dbReference type="InterPro" id="IPR036236">
    <property type="entry name" value="Znf_C2H2_sf"/>
</dbReference>
<feature type="domain" description="C2H2-type" evidence="12">
    <location>
        <begin position="569"/>
        <end position="596"/>
    </location>
</feature>
<dbReference type="FunFam" id="3.30.160.60:FF:000624">
    <property type="entry name" value="zinc finger protein 697"/>
    <property type="match status" value="1"/>
</dbReference>
<organism evidence="13">
    <name type="scientific">Magallana gigas</name>
    <name type="common">Pacific oyster</name>
    <name type="synonym">Crassostrea gigas</name>
    <dbReference type="NCBI Taxonomy" id="29159"/>
    <lineage>
        <taxon>Eukaryota</taxon>
        <taxon>Metazoa</taxon>
        <taxon>Spiralia</taxon>
        <taxon>Lophotrochozoa</taxon>
        <taxon>Mollusca</taxon>
        <taxon>Bivalvia</taxon>
        <taxon>Autobranchia</taxon>
        <taxon>Pteriomorphia</taxon>
        <taxon>Ostreida</taxon>
        <taxon>Ostreoidea</taxon>
        <taxon>Ostreidae</taxon>
        <taxon>Magallana</taxon>
    </lineage>
</organism>
<reference evidence="13" key="1">
    <citation type="journal article" date="2012" name="Nature">
        <title>The oyster genome reveals stress adaptation and complexity of shell formation.</title>
        <authorList>
            <person name="Zhang G."/>
            <person name="Fang X."/>
            <person name="Guo X."/>
            <person name="Li L."/>
            <person name="Luo R."/>
            <person name="Xu F."/>
            <person name="Yang P."/>
            <person name="Zhang L."/>
            <person name="Wang X."/>
            <person name="Qi H."/>
            <person name="Xiong Z."/>
            <person name="Que H."/>
            <person name="Xie Y."/>
            <person name="Holland P.W."/>
            <person name="Paps J."/>
            <person name="Zhu Y."/>
            <person name="Wu F."/>
            <person name="Chen Y."/>
            <person name="Wang J."/>
            <person name="Peng C."/>
            <person name="Meng J."/>
            <person name="Yang L."/>
            <person name="Liu J."/>
            <person name="Wen B."/>
            <person name="Zhang N."/>
            <person name="Huang Z."/>
            <person name="Zhu Q."/>
            <person name="Feng Y."/>
            <person name="Mount A."/>
            <person name="Hedgecock D."/>
            <person name="Xu Z."/>
            <person name="Liu Y."/>
            <person name="Domazet-Loso T."/>
            <person name="Du Y."/>
            <person name="Sun X."/>
            <person name="Zhang S."/>
            <person name="Liu B."/>
            <person name="Cheng P."/>
            <person name="Jiang X."/>
            <person name="Li J."/>
            <person name="Fan D."/>
            <person name="Wang W."/>
            <person name="Fu W."/>
            <person name="Wang T."/>
            <person name="Wang B."/>
            <person name="Zhang J."/>
            <person name="Peng Z."/>
            <person name="Li Y."/>
            <person name="Li N."/>
            <person name="Wang J."/>
            <person name="Chen M."/>
            <person name="He Y."/>
            <person name="Tan F."/>
            <person name="Song X."/>
            <person name="Zheng Q."/>
            <person name="Huang R."/>
            <person name="Yang H."/>
            <person name="Du X."/>
            <person name="Chen L."/>
            <person name="Yang M."/>
            <person name="Gaffney P.M."/>
            <person name="Wang S."/>
            <person name="Luo L."/>
            <person name="She Z."/>
            <person name="Ming Y."/>
            <person name="Huang W."/>
            <person name="Zhang S."/>
            <person name="Huang B."/>
            <person name="Zhang Y."/>
            <person name="Qu T."/>
            <person name="Ni P."/>
            <person name="Miao G."/>
            <person name="Wang J."/>
            <person name="Wang Q."/>
            <person name="Steinberg C.E."/>
            <person name="Wang H."/>
            <person name="Li N."/>
            <person name="Qian L."/>
            <person name="Zhang G."/>
            <person name="Li Y."/>
            <person name="Yang H."/>
            <person name="Liu X."/>
            <person name="Wang J."/>
            <person name="Yin Y."/>
            <person name="Wang J."/>
        </authorList>
    </citation>
    <scope>NUCLEOTIDE SEQUENCE [LARGE SCALE GENOMIC DNA]</scope>
    <source>
        <strain evidence="13">05x7-T-G4-1.051#20</strain>
    </source>
</reference>
<dbReference type="SUPFAM" id="SSF57667">
    <property type="entry name" value="beta-beta-alpha zinc fingers"/>
    <property type="match status" value="5"/>
</dbReference>
<keyword evidence="6" id="KW-0862">Zinc</keyword>
<feature type="compositionally biased region" description="Basic and acidic residues" evidence="11">
    <location>
        <begin position="138"/>
        <end position="155"/>
    </location>
</feature>
<keyword evidence="8" id="KW-0238">DNA-binding</keyword>
<keyword evidence="3" id="KW-0479">Metal-binding</keyword>
<dbReference type="GO" id="GO:0008270">
    <property type="term" value="F:zinc ion binding"/>
    <property type="evidence" value="ECO:0007669"/>
    <property type="project" value="UniProtKB-KW"/>
</dbReference>
<dbReference type="FunFam" id="3.30.160.60:FF:000075">
    <property type="entry name" value="Putative zinc finger protein 536"/>
    <property type="match status" value="1"/>
</dbReference>
<evidence type="ECO:0000256" key="8">
    <source>
        <dbReference type="ARBA" id="ARBA00023125"/>
    </source>
</evidence>
<name>K1Q879_MAGGI</name>
<evidence type="ECO:0000313" key="13">
    <source>
        <dbReference type="EMBL" id="EKC30133.1"/>
    </source>
</evidence>
<keyword evidence="9" id="KW-0804">Transcription</keyword>
<feature type="compositionally biased region" description="Low complexity" evidence="11">
    <location>
        <begin position="60"/>
        <end position="69"/>
    </location>
</feature>
<evidence type="ECO:0000256" key="9">
    <source>
        <dbReference type="ARBA" id="ARBA00023163"/>
    </source>
</evidence>
<feature type="compositionally biased region" description="Polar residues" evidence="11">
    <location>
        <begin position="10"/>
        <end position="19"/>
    </location>
</feature>
<dbReference type="SMART" id="SM00355">
    <property type="entry name" value="ZnF_C2H2"/>
    <property type="match status" value="11"/>
</dbReference>
<dbReference type="PROSITE" id="PS00028">
    <property type="entry name" value="ZINC_FINGER_C2H2_1"/>
    <property type="match status" value="7"/>
</dbReference>
<dbReference type="InterPro" id="IPR050331">
    <property type="entry name" value="Zinc_finger"/>
</dbReference>
<feature type="domain" description="C2H2-type" evidence="12">
    <location>
        <begin position="246"/>
        <end position="274"/>
    </location>
</feature>
<keyword evidence="4" id="KW-0677">Repeat</keyword>
<evidence type="ECO:0000256" key="7">
    <source>
        <dbReference type="ARBA" id="ARBA00023015"/>
    </source>
</evidence>
<dbReference type="PANTHER" id="PTHR16515">
    <property type="entry name" value="PR DOMAIN ZINC FINGER PROTEIN"/>
    <property type="match status" value="1"/>
</dbReference>
<accession>K1Q879</accession>
<dbReference type="HOGENOM" id="CLU_336247_0_0_1"/>
<keyword evidence="5" id="KW-0863">Zinc-finger</keyword>
<dbReference type="Pfam" id="PF00096">
    <property type="entry name" value="zf-C2H2"/>
    <property type="match status" value="3"/>
</dbReference>
<dbReference type="Gene3D" id="3.30.160.60">
    <property type="entry name" value="Classic Zinc Finger"/>
    <property type="match status" value="9"/>
</dbReference>
<dbReference type="PROSITE" id="PS50157">
    <property type="entry name" value="ZINC_FINGER_C2H2_2"/>
    <property type="match status" value="8"/>
</dbReference>
<comment type="similarity">
    <text evidence="2">Belongs to the krueppel C2H2-type zinc-finger protein family.</text>
</comment>
<evidence type="ECO:0000256" key="10">
    <source>
        <dbReference type="ARBA" id="ARBA00023242"/>
    </source>
</evidence>
<protein>
    <submittedName>
        <fullName evidence="13">Zinc finger protein 91</fullName>
    </submittedName>
</protein>
<evidence type="ECO:0000256" key="11">
    <source>
        <dbReference type="SAM" id="MobiDB-lite"/>
    </source>
</evidence>
<evidence type="ECO:0000256" key="4">
    <source>
        <dbReference type="ARBA" id="ARBA00022737"/>
    </source>
</evidence>
<feature type="domain" description="C2H2-type" evidence="12">
    <location>
        <begin position="726"/>
        <end position="753"/>
    </location>
</feature>
<feature type="domain" description="C2H2-type" evidence="12">
    <location>
        <begin position="671"/>
        <end position="698"/>
    </location>
</feature>
<dbReference type="GO" id="GO:0005634">
    <property type="term" value="C:nucleus"/>
    <property type="evidence" value="ECO:0007669"/>
    <property type="project" value="UniProtKB-SubCell"/>
</dbReference>
<evidence type="ECO:0000256" key="2">
    <source>
        <dbReference type="ARBA" id="ARBA00006991"/>
    </source>
</evidence>
<dbReference type="AlphaFoldDB" id="K1Q879"/>
<feature type="region of interest" description="Disordered" evidence="11">
    <location>
        <begin position="1"/>
        <end position="203"/>
    </location>
</feature>
<feature type="domain" description="C2H2-type" evidence="12">
    <location>
        <begin position="754"/>
        <end position="781"/>
    </location>
</feature>
<dbReference type="InParanoid" id="K1Q879"/>
<dbReference type="FunFam" id="3.30.160.60:FF:000446">
    <property type="entry name" value="Zinc finger protein"/>
    <property type="match status" value="1"/>
</dbReference>
<feature type="compositionally biased region" description="Basic and acidic residues" evidence="11">
    <location>
        <begin position="116"/>
        <end position="131"/>
    </location>
</feature>
<dbReference type="Pfam" id="PF13894">
    <property type="entry name" value="zf-C2H2_4"/>
    <property type="match status" value="1"/>
</dbReference>
<dbReference type="EMBL" id="JH818702">
    <property type="protein sequence ID" value="EKC30133.1"/>
    <property type="molecule type" value="Genomic_DNA"/>
</dbReference>
<comment type="subcellular location">
    <subcellularLocation>
        <location evidence="1">Nucleus</location>
    </subcellularLocation>
</comment>
<feature type="region of interest" description="Disordered" evidence="11">
    <location>
        <begin position="412"/>
        <end position="450"/>
    </location>
</feature>
<dbReference type="GO" id="GO:0003677">
    <property type="term" value="F:DNA binding"/>
    <property type="evidence" value="ECO:0007669"/>
    <property type="project" value="UniProtKB-KW"/>
</dbReference>
<dbReference type="PANTHER" id="PTHR16515:SF49">
    <property type="entry name" value="GASTRULA ZINC FINGER PROTEIN XLCGF49.1-LIKE-RELATED"/>
    <property type="match status" value="1"/>
</dbReference>
<evidence type="ECO:0000256" key="3">
    <source>
        <dbReference type="ARBA" id="ARBA00022723"/>
    </source>
</evidence>
<evidence type="ECO:0000256" key="6">
    <source>
        <dbReference type="ARBA" id="ARBA00022833"/>
    </source>
</evidence>
<gene>
    <name evidence="13" type="ORF">CGI_10021956</name>
</gene>
<dbReference type="InterPro" id="IPR013087">
    <property type="entry name" value="Znf_C2H2_type"/>
</dbReference>
<evidence type="ECO:0000259" key="12">
    <source>
        <dbReference type="PROSITE" id="PS50157"/>
    </source>
</evidence>
<feature type="domain" description="C2H2-type" evidence="12">
    <location>
        <begin position="369"/>
        <end position="392"/>
    </location>
</feature>
<evidence type="ECO:0000256" key="1">
    <source>
        <dbReference type="ARBA" id="ARBA00004123"/>
    </source>
</evidence>
<dbReference type="GO" id="GO:0010468">
    <property type="term" value="P:regulation of gene expression"/>
    <property type="evidence" value="ECO:0007669"/>
    <property type="project" value="TreeGrafter"/>
</dbReference>